<reference evidence="10" key="1">
    <citation type="journal article" date="2015" name="Genome Announc.">
        <title>Genome sequence of the AIDS-associated pathogen Penicillium marneffei (ATCC18224) and its near taxonomic relative Talaromyces stipitatus (ATCC10500).</title>
        <authorList>
            <person name="Nierman W.C."/>
            <person name="Fedorova-Abrams N.D."/>
            <person name="Andrianopoulos A."/>
        </authorList>
    </citation>
    <scope>NUCLEOTIDE SEQUENCE [LARGE SCALE GENOMIC DNA]</scope>
    <source>
        <strain evidence="10">ATCC 10500 / CBS 375.48 / QM 6759 / NRRL 1006</strain>
    </source>
</reference>
<feature type="transmembrane region" description="Helical" evidence="7">
    <location>
        <begin position="424"/>
        <end position="446"/>
    </location>
</feature>
<feature type="transmembrane region" description="Helical" evidence="7">
    <location>
        <begin position="158"/>
        <end position="179"/>
    </location>
</feature>
<dbReference type="OMA" id="TIMATAC"/>
<keyword evidence="3" id="KW-0813">Transport</keyword>
<protein>
    <submittedName>
        <fullName evidence="9">Sugar transporter, putative</fullName>
    </submittedName>
</protein>
<keyword evidence="4 7" id="KW-0812">Transmembrane</keyword>
<organism evidence="9 10">
    <name type="scientific">Talaromyces stipitatus (strain ATCC 10500 / CBS 375.48 / QM 6759 / NRRL 1006)</name>
    <name type="common">Penicillium stipitatum</name>
    <dbReference type="NCBI Taxonomy" id="441959"/>
    <lineage>
        <taxon>Eukaryota</taxon>
        <taxon>Fungi</taxon>
        <taxon>Dikarya</taxon>
        <taxon>Ascomycota</taxon>
        <taxon>Pezizomycotina</taxon>
        <taxon>Eurotiomycetes</taxon>
        <taxon>Eurotiomycetidae</taxon>
        <taxon>Eurotiales</taxon>
        <taxon>Trichocomaceae</taxon>
        <taxon>Talaromyces</taxon>
        <taxon>Talaromyces sect. Talaromyces</taxon>
    </lineage>
</organism>
<feature type="transmembrane region" description="Helical" evidence="7">
    <location>
        <begin position="553"/>
        <end position="574"/>
    </location>
</feature>
<evidence type="ECO:0000256" key="5">
    <source>
        <dbReference type="ARBA" id="ARBA00022989"/>
    </source>
</evidence>
<evidence type="ECO:0000256" key="4">
    <source>
        <dbReference type="ARBA" id="ARBA00022692"/>
    </source>
</evidence>
<comment type="similarity">
    <text evidence="2">Belongs to the major facilitator superfamily. Sugar transporter (TC 2.A.1.1) family.</text>
</comment>
<evidence type="ECO:0000256" key="2">
    <source>
        <dbReference type="ARBA" id="ARBA00010992"/>
    </source>
</evidence>
<keyword evidence="9" id="KW-0762">Sugar transport</keyword>
<dbReference type="GO" id="GO:0016020">
    <property type="term" value="C:membrane"/>
    <property type="evidence" value="ECO:0007669"/>
    <property type="project" value="UniProtKB-SubCell"/>
</dbReference>
<dbReference type="RefSeq" id="XP_002485381.1">
    <property type="nucleotide sequence ID" value="XM_002485336.1"/>
</dbReference>
<evidence type="ECO:0000313" key="10">
    <source>
        <dbReference type="Proteomes" id="UP000001745"/>
    </source>
</evidence>
<dbReference type="GeneID" id="8107050"/>
<accession>B8ML12</accession>
<dbReference type="EMBL" id="EQ962657">
    <property type="protein sequence ID" value="EED15428.1"/>
    <property type="molecule type" value="Genomic_DNA"/>
</dbReference>
<dbReference type="OrthoDB" id="6339427at2759"/>
<feature type="transmembrane region" description="Helical" evidence="7">
    <location>
        <begin position="453"/>
        <end position="473"/>
    </location>
</feature>
<dbReference type="PROSITE" id="PS50850">
    <property type="entry name" value="MFS"/>
    <property type="match status" value="1"/>
</dbReference>
<dbReference type="PANTHER" id="PTHR48020">
    <property type="entry name" value="PROTON MYO-INOSITOL COTRANSPORTER"/>
    <property type="match status" value="1"/>
</dbReference>
<sequence length="680" mass="76541">MTELDAVDSNATLRRRKEPLNRRRQNFNNLLRNNQLGIIDNPLNYVTPDELDNDVHQFYKYHHLEHVVEEELLLRGARLARDGVNYQNYTEVERKALEDEDRPTLPSQPRALQTILLACSIGAIVQGWTQANLTGADLSWPGELFGARNRPFTNAETWKFGAVNSITYFSCALLGGWLSDPLSEHAYGRRGALFIAGLFSLASCIGSGYVNSWQGLFACRVTQGIGMGAKASIVPIFESEVSPAKIRGRFLVSWQTFVAFGIFLGSCSNIIFHDSWRWQLASGFIPAVPLLFLVLVCSESPHWLMKHGRYVDAWRAYRGLRETPLQAARDFYQLHCQLQVESILLGSENEPDEENRGPLSKQTNFFQRFGQLFTIPRNRRASLAACVVMASQQLSGINIFAFLSNTFISNSTSFSTPNISHIRILSLSLGFALANAVFSSLAYFTIDSKGRRFLLLLSLILMVPLLIAAGLSLKISHAHPNNSVRVGVFETFLILYTAAYSPGAGVVPFLYSSEIFPMVHREVGMSLSCSVNFVLAGILALTVPQLQFHLGQTRLLCLFAGLDALAVILVWLFVPGTRKAVSLTIFNYIFGVPTRVHVRYQVSTVFPWVLTSCIPWLIKDYIPWILRWYFCCGAGSYEWSYVRERLPHLHELYVWRDLRMISRREQGHQDASDSDNTADG</sequence>
<dbReference type="HOGENOM" id="CLU_001265_43_3_1"/>
<gene>
    <name evidence="9" type="ORF">TSTA_048680</name>
</gene>
<feature type="transmembrane region" description="Helical" evidence="7">
    <location>
        <begin position="278"/>
        <end position="297"/>
    </location>
</feature>
<feature type="transmembrane region" description="Helical" evidence="7">
    <location>
        <begin position="381"/>
        <end position="404"/>
    </location>
</feature>
<keyword evidence="6 7" id="KW-0472">Membrane</keyword>
<dbReference type="Gene3D" id="1.20.1250.20">
    <property type="entry name" value="MFS general substrate transporter like domains"/>
    <property type="match status" value="1"/>
</dbReference>
<dbReference type="PRINTS" id="PR00171">
    <property type="entry name" value="SUGRTRNSPORT"/>
</dbReference>
<evidence type="ECO:0000259" key="8">
    <source>
        <dbReference type="PROSITE" id="PS50850"/>
    </source>
</evidence>
<dbReference type="GO" id="GO:0015798">
    <property type="term" value="P:myo-inositol transport"/>
    <property type="evidence" value="ECO:0007669"/>
    <property type="project" value="UniProtKB-ARBA"/>
</dbReference>
<feature type="transmembrane region" description="Helical" evidence="7">
    <location>
        <begin position="191"/>
        <end position="210"/>
    </location>
</feature>
<feature type="transmembrane region" description="Helical" evidence="7">
    <location>
        <begin position="493"/>
        <end position="511"/>
    </location>
</feature>
<dbReference type="eggNOG" id="KOG0254">
    <property type="taxonomic scope" value="Eukaryota"/>
</dbReference>
<dbReference type="InParanoid" id="B8ML12"/>
<dbReference type="InterPro" id="IPR020846">
    <property type="entry name" value="MFS_dom"/>
</dbReference>
<evidence type="ECO:0000256" key="3">
    <source>
        <dbReference type="ARBA" id="ARBA00022448"/>
    </source>
</evidence>
<keyword evidence="10" id="KW-1185">Reference proteome</keyword>
<feature type="domain" description="Major facilitator superfamily (MFS) profile" evidence="8">
    <location>
        <begin position="115"/>
        <end position="578"/>
    </location>
</feature>
<dbReference type="GO" id="GO:0015791">
    <property type="term" value="P:polyol transmembrane transport"/>
    <property type="evidence" value="ECO:0007669"/>
    <property type="project" value="UniProtKB-ARBA"/>
</dbReference>
<dbReference type="SUPFAM" id="SSF103473">
    <property type="entry name" value="MFS general substrate transporter"/>
    <property type="match status" value="1"/>
</dbReference>
<evidence type="ECO:0000256" key="1">
    <source>
        <dbReference type="ARBA" id="ARBA00004141"/>
    </source>
</evidence>
<dbReference type="GO" id="GO:0022857">
    <property type="term" value="F:transmembrane transporter activity"/>
    <property type="evidence" value="ECO:0007669"/>
    <property type="project" value="InterPro"/>
</dbReference>
<dbReference type="InterPro" id="IPR050814">
    <property type="entry name" value="Myo-inositol_Transporter"/>
</dbReference>
<feature type="transmembrane region" description="Helical" evidence="7">
    <location>
        <begin position="251"/>
        <end position="272"/>
    </location>
</feature>
<dbReference type="InterPro" id="IPR005828">
    <property type="entry name" value="MFS_sugar_transport-like"/>
</dbReference>
<dbReference type="PANTHER" id="PTHR48020:SF40">
    <property type="entry name" value="MAJOR FACILITATOR SUPERFAMILY (MFS) PROFILE DOMAIN-CONTAINING PROTEIN"/>
    <property type="match status" value="1"/>
</dbReference>
<dbReference type="Pfam" id="PF00083">
    <property type="entry name" value="Sugar_tr"/>
    <property type="match status" value="1"/>
</dbReference>
<keyword evidence="5 7" id="KW-1133">Transmembrane helix</keyword>
<dbReference type="InterPro" id="IPR036259">
    <property type="entry name" value="MFS_trans_sf"/>
</dbReference>
<dbReference type="Proteomes" id="UP000001745">
    <property type="component" value="Unassembled WGS sequence"/>
</dbReference>
<evidence type="ECO:0000256" key="6">
    <source>
        <dbReference type="ARBA" id="ARBA00023136"/>
    </source>
</evidence>
<dbReference type="InterPro" id="IPR003663">
    <property type="entry name" value="Sugar/inositol_transpt"/>
</dbReference>
<proteinExistence type="inferred from homology"/>
<evidence type="ECO:0000256" key="7">
    <source>
        <dbReference type="SAM" id="Phobius"/>
    </source>
</evidence>
<dbReference type="AlphaFoldDB" id="B8ML12"/>
<dbReference type="PhylomeDB" id="B8ML12"/>
<comment type="subcellular location">
    <subcellularLocation>
        <location evidence="1">Membrane</location>
        <topology evidence="1">Multi-pass membrane protein</topology>
    </subcellularLocation>
</comment>
<dbReference type="VEuPathDB" id="FungiDB:TSTA_048680"/>
<evidence type="ECO:0000313" key="9">
    <source>
        <dbReference type="EMBL" id="EED15428.1"/>
    </source>
</evidence>
<feature type="transmembrane region" description="Helical" evidence="7">
    <location>
        <begin position="523"/>
        <end position="541"/>
    </location>
</feature>
<name>B8ML12_TALSN</name>